<keyword evidence="3" id="KW-1185">Reference proteome</keyword>
<dbReference type="InterPro" id="IPR006311">
    <property type="entry name" value="TAT_signal"/>
</dbReference>
<feature type="domain" description="Xylose isomerase-like TIM barrel" evidence="1">
    <location>
        <begin position="53"/>
        <end position="283"/>
    </location>
</feature>
<dbReference type="NCBIfam" id="TIGR01409">
    <property type="entry name" value="TAT_signal_seq"/>
    <property type="match status" value="1"/>
</dbReference>
<dbReference type="RefSeq" id="WP_133235399.1">
    <property type="nucleotide sequence ID" value="NZ_SOZE01000034.1"/>
</dbReference>
<gene>
    <name evidence="2" type="ORF">E2R66_23210</name>
</gene>
<dbReference type="PANTHER" id="PTHR12110">
    <property type="entry name" value="HYDROXYPYRUVATE ISOMERASE"/>
    <property type="match status" value="1"/>
</dbReference>
<dbReference type="InterPro" id="IPR019546">
    <property type="entry name" value="TAT_signal_bac_arc"/>
</dbReference>
<dbReference type="EMBL" id="SOZE01000034">
    <property type="protein sequence ID" value="TFF34140.1"/>
    <property type="molecule type" value="Genomic_DNA"/>
</dbReference>
<organism evidence="2 3">
    <name type="scientific">Mucilaginibacter psychrotolerans</name>
    <dbReference type="NCBI Taxonomy" id="1524096"/>
    <lineage>
        <taxon>Bacteria</taxon>
        <taxon>Pseudomonadati</taxon>
        <taxon>Bacteroidota</taxon>
        <taxon>Sphingobacteriia</taxon>
        <taxon>Sphingobacteriales</taxon>
        <taxon>Sphingobacteriaceae</taxon>
        <taxon>Mucilaginibacter</taxon>
    </lineage>
</organism>
<name>A0A4Y8S6I1_9SPHI</name>
<dbReference type="Pfam" id="PF01261">
    <property type="entry name" value="AP_endonuc_2"/>
    <property type="match status" value="1"/>
</dbReference>
<evidence type="ECO:0000313" key="2">
    <source>
        <dbReference type="EMBL" id="TFF34140.1"/>
    </source>
</evidence>
<dbReference type="SUPFAM" id="SSF51658">
    <property type="entry name" value="Xylose isomerase-like"/>
    <property type="match status" value="1"/>
</dbReference>
<dbReference type="PANTHER" id="PTHR12110:SF41">
    <property type="entry name" value="INOSOSE DEHYDRATASE"/>
    <property type="match status" value="1"/>
</dbReference>
<evidence type="ECO:0000313" key="3">
    <source>
        <dbReference type="Proteomes" id="UP000297540"/>
    </source>
</evidence>
<dbReference type="InterPro" id="IPR036237">
    <property type="entry name" value="Xyl_isomerase-like_sf"/>
</dbReference>
<dbReference type="Proteomes" id="UP000297540">
    <property type="component" value="Unassembled WGS sequence"/>
</dbReference>
<dbReference type="InterPro" id="IPR013022">
    <property type="entry name" value="Xyl_isomerase-like_TIM-brl"/>
</dbReference>
<dbReference type="OrthoDB" id="9798407at2"/>
<protein>
    <submittedName>
        <fullName evidence="2">Sugar phosphate isomerase/epimerase</fullName>
    </submittedName>
</protein>
<comment type="caution">
    <text evidence="2">The sequence shown here is derived from an EMBL/GenBank/DDBJ whole genome shotgun (WGS) entry which is preliminary data.</text>
</comment>
<keyword evidence="2" id="KW-0413">Isomerase</keyword>
<reference evidence="2 3" key="1">
    <citation type="journal article" date="2017" name="Int. J. Syst. Evol. Microbiol.">
        <title>Mucilaginibacterpsychrotolerans sp. nov., isolated from peatlands.</title>
        <authorList>
            <person name="Deng Y."/>
            <person name="Shen L."/>
            <person name="Xu B."/>
            <person name="Liu Y."/>
            <person name="Gu Z."/>
            <person name="Liu H."/>
            <person name="Zhou Y."/>
        </authorList>
    </citation>
    <scope>NUCLEOTIDE SEQUENCE [LARGE SCALE GENOMIC DNA]</scope>
    <source>
        <strain evidence="2 3">NH7-4</strain>
    </source>
</reference>
<proteinExistence type="predicted"/>
<sequence length="291" mass="32263">MTTRRNFLAQAGMASAALMLAPQLLSAKGKKGVGLQLYSLRDELPKDVKGTIANIAKAGYSEVETFGYSKDGGFWGLSAKEFSALLKANGLTTPSGHYGLDEYFGSGKMDQLNSYIESAHATGQTYIIIPSINHEFIKTAADFKGVADKMNKIAEILKPEGLKLGYHNHNFEWKETEGTTFYDTILNATDPKLVNMEMDLYWVVRAGYNPLEIFKKHPGRFTFVHIKDMDKTNHELNTEIGTGTIDFKTILGQAKLGGIKHFIVEQENFTNIDPYKSIAQSSAYVKTLLKA</sequence>
<evidence type="ECO:0000259" key="1">
    <source>
        <dbReference type="Pfam" id="PF01261"/>
    </source>
</evidence>
<accession>A0A4Y8S6I1</accession>
<dbReference type="PROSITE" id="PS51318">
    <property type="entry name" value="TAT"/>
    <property type="match status" value="1"/>
</dbReference>
<dbReference type="InterPro" id="IPR050312">
    <property type="entry name" value="IolE/XylAMocC-like"/>
</dbReference>
<dbReference type="GO" id="GO:0016853">
    <property type="term" value="F:isomerase activity"/>
    <property type="evidence" value="ECO:0007669"/>
    <property type="project" value="UniProtKB-KW"/>
</dbReference>
<dbReference type="AlphaFoldDB" id="A0A4Y8S6I1"/>
<dbReference type="Gene3D" id="3.20.20.150">
    <property type="entry name" value="Divalent-metal-dependent TIM barrel enzymes"/>
    <property type="match status" value="1"/>
</dbReference>